<keyword evidence="9" id="KW-1185">Reference proteome</keyword>
<dbReference type="STRING" id="1121302.SAMN02745163_03405"/>
<organism evidence="8 9">
    <name type="scientific">Clostridium cavendishii DSM 21758</name>
    <dbReference type="NCBI Taxonomy" id="1121302"/>
    <lineage>
        <taxon>Bacteria</taxon>
        <taxon>Bacillati</taxon>
        <taxon>Bacillota</taxon>
        <taxon>Clostridia</taxon>
        <taxon>Eubacteriales</taxon>
        <taxon>Clostridiaceae</taxon>
        <taxon>Clostridium</taxon>
    </lineage>
</organism>
<proteinExistence type="predicted"/>
<feature type="transmembrane region" description="Helical" evidence="6">
    <location>
        <begin position="262"/>
        <end position="280"/>
    </location>
</feature>
<accession>A0A1M6QH87</accession>
<dbReference type="InterPro" id="IPR018076">
    <property type="entry name" value="T2SS_GspF_dom"/>
</dbReference>
<gene>
    <name evidence="8" type="ORF">SAMN02745163_03405</name>
</gene>
<dbReference type="RefSeq" id="WP_242958425.1">
    <property type="nucleotide sequence ID" value="NZ_FQZB01000014.1"/>
</dbReference>
<dbReference type="GO" id="GO:0005886">
    <property type="term" value="C:plasma membrane"/>
    <property type="evidence" value="ECO:0007669"/>
    <property type="project" value="UniProtKB-SubCell"/>
</dbReference>
<dbReference type="Pfam" id="PF00482">
    <property type="entry name" value="T2SSF"/>
    <property type="match status" value="1"/>
</dbReference>
<feature type="transmembrane region" description="Helical" evidence="6">
    <location>
        <begin position="109"/>
        <end position="125"/>
    </location>
</feature>
<evidence type="ECO:0000313" key="8">
    <source>
        <dbReference type="EMBL" id="SHK19674.1"/>
    </source>
</evidence>
<evidence type="ECO:0000313" key="9">
    <source>
        <dbReference type="Proteomes" id="UP000184310"/>
    </source>
</evidence>
<reference evidence="8 9" key="1">
    <citation type="submission" date="2016-11" db="EMBL/GenBank/DDBJ databases">
        <authorList>
            <person name="Jaros S."/>
            <person name="Januszkiewicz K."/>
            <person name="Wedrychowicz H."/>
        </authorList>
    </citation>
    <scope>NUCLEOTIDE SEQUENCE [LARGE SCALE GENOMIC DNA]</scope>
    <source>
        <strain evidence="8 9">DSM 21758</strain>
    </source>
</reference>
<evidence type="ECO:0000256" key="1">
    <source>
        <dbReference type="ARBA" id="ARBA00004651"/>
    </source>
</evidence>
<sequence>MSSTIIILIATLLVIATIFVIVILVVKRKNQYEYEVIEEETEELIENNNDDKKEKKKPKKEKKKSKKPEWNGLLPNYSFYDMKFQEYIMWSLLAMAVCFGVGYIFYYSIPWAIAISLIGFIYPKFKKKNIIRQRKSKLLVQFKEALYAISSSLTAGKAVPMAFKDSYNDLKIIYEEDKECFILEELQYIIRRIDRNETIEESLEDLAVRSGLEDVETFADIFTSCTRTGGNLKEVIRNSSQIIGDKIEIKQEIETLIAGKKFEAKVLSIIPIALVLFLRVSAPDFMAPLSSISGRIACTAALIVILIANFIAKKIMNIEV</sequence>
<evidence type="ECO:0000256" key="4">
    <source>
        <dbReference type="ARBA" id="ARBA00022989"/>
    </source>
</evidence>
<evidence type="ECO:0000259" key="7">
    <source>
        <dbReference type="Pfam" id="PF00482"/>
    </source>
</evidence>
<keyword evidence="5 6" id="KW-0472">Membrane</keyword>
<evidence type="ECO:0000256" key="3">
    <source>
        <dbReference type="ARBA" id="ARBA00022692"/>
    </source>
</evidence>
<feature type="transmembrane region" description="Helical" evidence="6">
    <location>
        <begin position="6"/>
        <end position="26"/>
    </location>
</feature>
<comment type="subcellular location">
    <subcellularLocation>
        <location evidence="1">Cell membrane</location>
        <topology evidence="1">Multi-pass membrane protein</topology>
    </subcellularLocation>
</comment>
<dbReference type="PANTHER" id="PTHR35007">
    <property type="entry name" value="INTEGRAL MEMBRANE PROTEIN-RELATED"/>
    <property type="match status" value="1"/>
</dbReference>
<dbReference type="AlphaFoldDB" id="A0A1M6QH87"/>
<keyword evidence="4 6" id="KW-1133">Transmembrane helix</keyword>
<name>A0A1M6QH87_9CLOT</name>
<evidence type="ECO:0000256" key="6">
    <source>
        <dbReference type="SAM" id="Phobius"/>
    </source>
</evidence>
<dbReference type="EMBL" id="FQZB01000014">
    <property type="protein sequence ID" value="SHK19674.1"/>
    <property type="molecule type" value="Genomic_DNA"/>
</dbReference>
<evidence type="ECO:0000256" key="2">
    <source>
        <dbReference type="ARBA" id="ARBA00022475"/>
    </source>
</evidence>
<keyword evidence="3 6" id="KW-0812">Transmembrane</keyword>
<feature type="transmembrane region" description="Helical" evidence="6">
    <location>
        <begin position="87"/>
        <end position="103"/>
    </location>
</feature>
<feature type="transmembrane region" description="Helical" evidence="6">
    <location>
        <begin position="292"/>
        <end position="312"/>
    </location>
</feature>
<protein>
    <submittedName>
        <fullName evidence="8">Tight adherence protein B</fullName>
    </submittedName>
</protein>
<dbReference type="Proteomes" id="UP000184310">
    <property type="component" value="Unassembled WGS sequence"/>
</dbReference>
<feature type="domain" description="Type II secretion system protein GspF" evidence="7">
    <location>
        <begin position="170"/>
        <end position="278"/>
    </location>
</feature>
<dbReference type="PANTHER" id="PTHR35007:SF1">
    <property type="entry name" value="PILUS ASSEMBLY PROTEIN"/>
    <property type="match status" value="1"/>
</dbReference>
<evidence type="ECO:0000256" key="5">
    <source>
        <dbReference type="ARBA" id="ARBA00023136"/>
    </source>
</evidence>
<keyword evidence="2" id="KW-1003">Cell membrane</keyword>